<name>A0A0C9Y2Y4_9AGAR</name>
<organism evidence="2 3">
    <name type="scientific">Laccaria amethystina LaAM-08-1</name>
    <dbReference type="NCBI Taxonomy" id="1095629"/>
    <lineage>
        <taxon>Eukaryota</taxon>
        <taxon>Fungi</taxon>
        <taxon>Dikarya</taxon>
        <taxon>Basidiomycota</taxon>
        <taxon>Agaricomycotina</taxon>
        <taxon>Agaricomycetes</taxon>
        <taxon>Agaricomycetidae</taxon>
        <taxon>Agaricales</taxon>
        <taxon>Agaricineae</taxon>
        <taxon>Hydnangiaceae</taxon>
        <taxon>Laccaria</taxon>
    </lineage>
</organism>
<evidence type="ECO:0000313" key="2">
    <source>
        <dbReference type="EMBL" id="KIK08254.1"/>
    </source>
</evidence>
<feature type="region of interest" description="Disordered" evidence="1">
    <location>
        <begin position="1"/>
        <end position="74"/>
    </location>
</feature>
<dbReference type="AlphaFoldDB" id="A0A0C9Y2Y4"/>
<feature type="compositionally biased region" description="Pro residues" evidence="1">
    <location>
        <begin position="49"/>
        <end position="58"/>
    </location>
</feature>
<accession>A0A0C9Y2Y4</accession>
<evidence type="ECO:0000313" key="3">
    <source>
        <dbReference type="Proteomes" id="UP000054477"/>
    </source>
</evidence>
<feature type="compositionally biased region" description="Polar residues" evidence="1">
    <location>
        <begin position="9"/>
        <end position="20"/>
    </location>
</feature>
<dbReference type="SUPFAM" id="SSF57850">
    <property type="entry name" value="RING/U-box"/>
    <property type="match status" value="1"/>
</dbReference>
<dbReference type="HOGENOM" id="CLU_894483_0_0_1"/>
<dbReference type="Proteomes" id="UP000054477">
    <property type="component" value="Unassembled WGS sequence"/>
</dbReference>
<dbReference type="OrthoDB" id="8062037at2759"/>
<dbReference type="EMBL" id="KN838543">
    <property type="protein sequence ID" value="KIK08254.1"/>
    <property type="molecule type" value="Genomic_DNA"/>
</dbReference>
<gene>
    <name evidence="2" type="ORF">K443DRAFT_85429</name>
</gene>
<sequence length="311" mass="31771">MNRFGGGTNPASAASATNGGTVPVAPVAAPSGPTNSEPVAASADDTLPRSPPPDPPQPQAGVNPGPSFPPFGPFPGLNHLGNGVHFAAGAGRTMGEAFSRLFGGVLANAAGSTVESPGQPRPRVRATSASAAAAGSTPNVEAGTTANATTQTPPTPNNPWAHLPPGFPAELFAGFAGMPAHSDANVPEREKETWTPPPPPGPTLRQRIERREREAGLRCYDISCGVGPSDEEPFLDVGKLKQLYIQSVVEKEGQVCRHTFHSSCLVSAERVALKGGEAVIGGNGVEVSCPVCRSVGSVSKVDWEEGVKGLA</sequence>
<feature type="region of interest" description="Disordered" evidence="1">
    <location>
        <begin position="111"/>
        <end position="164"/>
    </location>
</feature>
<evidence type="ECO:0000256" key="1">
    <source>
        <dbReference type="SAM" id="MobiDB-lite"/>
    </source>
</evidence>
<reference evidence="3" key="2">
    <citation type="submission" date="2015-01" db="EMBL/GenBank/DDBJ databases">
        <title>Evolutionary Origins and Diversification of the Mycorrhizal Mutualists.</title>
        <authorList>
            <consortium name="DOE Joint Genome Institute"/>
            <consortium name="Mycorrhizal Genomics Consortium"/>
            <person name="Kohler A."/>
            <person name="Kuo A."/>
            <person name="Nagy L.G."/>
            <person name="Floudas D."/>
            <person name="Copeland A."/>
            <person name="Barry K.W."/>
            <person name="Cichocki N."/>
            <person name="Veneault-Fourrey C."/>
            <person name="LaButti K."/>
            <person name="Lindquist E.A."/>
            <person name="Lipzen A."/>
            <person name="Lundell T."/>
            <person name="Morin E."/>
            <person name="Murat C."/>
            <person name="Riley R."/>
            <person name="Ohm R."/>
            <person name="Sun H."/>
            <person name="Tunlid A."/>
            <person name="Henrissat B."/>
            <person name="Grigoriev I.V."/>
            <person name="Hibbett D.S."/>
            <person name="Martin F."/>
        </authorList>
    </citation>
    <scope>NUCLEOTIDE SEQUENCE [LARGE SCALE GENOMIC DNA]</scope>
    <source>
        <strain evidence="3">LaAM-08-1</strain>
    </source>
</reference>
<proteinExistence type="predicted"/>
<protein>
    <submittedName>
        <fullName evidence="2">Uncharacterized protein</fullName>
    </submittedName>
</protein>
<feature type="region of interest" description="Disordered" evidence="1">
    <location>
        <begin position="178"/>
        <end position="205"/>
    </location>
</feature>
<keyword evidence="3" id="KW-1185">Reference proteome</keyword>
<dbReference type="STRING" id="1095629.A0A0C9Y2Y4"/>
<feature type="compositionally biased region" description="Low complexity" evidence="1">
    <location>
        <begin position="126"/>
        <end position="152"/>
    </location>
</feature>
<reference evidence="2 3" key="1">
    <citation type="submission" date="2014-04" db="EMBL/GenBank/DDBJ databases">
        <authorList>
            <consortium name="DOE Joint Genome Institute"/>
            <person name="Kuo A."/>
            <person name="Kohler A."/>
            <person name="Nagy L.G."/>
            <person name="Floudas D."/>
            <person name="Copeland A."/>
            <person name="Barry K.W."/>
            <person name="Cichocki N."/>
            <person name="Veneault-Fourrey C."/>
            <person name="LaButti K."/>
            <person name="Lindquist E.A."/>
            <person name="Lipzen A."/>
            <person name="Lundell T."/>
            <person name="Morin E."/>
            <person name="Murat C."/>
            <person name="Sun H."/>
            <person name="Tunlid A."/>
            <person name="Henrissat B."/>
            <person name="Grigoriev I.V."/>
            <person name="Hibbett D.S."/>
            <person name="Martin F."/>
            <person name="Nordberg H.P."/>
            <person name="Cantor M.N."/>
            <person name="Hua S.X."/>
        </authorList>
    </citation>
    <scope>NUCLEOTIDE SEQUENCE [LARGE SCALE GENOMIC DNA]</scope>
    <source>
        <strain evidence="2 3">LaAM-08-1</strain>
    </source>
</reference>